<feature type="transmembrane region" description="Helical" evidence="7">
    <location>
        <begin position="429"/>
        <end position="451"/>
    </location>
</feature>
<feature type="compositionally biased region" description="Basic and acidic residues" evidence="6">
    <location>
        <begin position="1"/>
        <end position="11"/>
    </location>
</feature>
<evidence type="ECO:0000256" key="2">
    <source>
        <dbReference type="ARBA" id="ARBA00008821"/>
    </source>
</evidence>
<dbReference type="Pfam" id="PF00860">
    <property type="entry name" value="Xan_ur_permease"/>
    <property type="match status" value="1"/>
</dbReference>
<comment type="similarity">
    <text evidence="2">Belongs to the nucleobase:cation symporter-2 (NCS2) (TC 2.A.40) family.</text>
</comment>
<keyword evidence="9" id="KW-1185">Reference proteome</keyword>
<dbReference type="PANTHER" id="PTHR11119">
    <property type="entry name" value="XANTHINE-URACIL / VITAMIN C PERMEASE FAMILY MEMBER"/>
    <property type="match status" value="1"/>
</dbReference>
<evidence type="ECO:0000313" key="9">
    <source>
        <dbReference type="Proteomes" id="UP000242188"/>
    </source>
</evidence>
<dbReference type="InterPro" id="IPR006043">
    <property type="entry name" value="NCS2"/>
</dbReference>
<keyword evidence="3 7" id="KW-0812">Transmembrane</keyword>
<sequence length="613" mass="66626">MVENEKSSDSIHEDEEPGEDFIPNGQDKVTIEAEEVPGLLYNISDRVPVHIAMFGALQHTLIALSSQLAVSSLVVDIVCASDFPDIRRDLLSSTLLMNGVTTLLMVTVGIRLPLFQGAASEYIVPLLAMKMVDTDFCKLPTESGSDQFLNVSMGMGDTGSSFPTNTSDLHVMEDKRALVLSKLCELQGCLILVGIIHCLVGLTGIGGLLLKFIGPVTIVPAMLLMGTYLARATAKFARVHWGIAVVTSVTAIVMSQYLSKRKTPCPAWSRKKGFHIFWYPFHQIFSILIGILVGWGVAALMTYAGALTDDSSKAEFMARTDARADIIWNANWFKVPYPNQFGTPTFNTGVFIAFFIGTLNSILDSIGDYYACARTCNVPPPPRFAVNRAITVEGFGTTLSGVLGCGHATTTYGGNIGVLGVTKVASRDVMLWTAVMYIVFGLVGKVSAVFITIPLPVLGGAMIVMFGMFNGIVLSNLQVVSLSSTRNLAIIGTSILVGLMVPYWLEVYPDDLKTGNAYNDNILKTLLSNPILCGGIIAGFLDNTVPGTARERGITAWQEPEKCGQTLKYSEGLEIYTPLLPARLLSWRVMKYLPFCQYKPVEDNVCDHKEHTV</sequence>
<dbReference type="EMBL" id="NEDP02005493">
    <property type="protein sequence ID" value="OWF40017.1"/>
    <property type="molecule type" value="Genomic_DNA"/>
</dbReference>
<name>A0A210PU32_MIZYE</name>
<dbReference type="GO" id="GO:0016020">
    <property type="term" value="C:membrane"/>
    <property type="evidence" value="ECO:0007669"/>
    <property type="project" value="UniProtKB-SubCell"/>
</dbReference>
<gene>
    <name evidence="8" type="ORF">KP79_PYT19706</name>
</gene>
<accession>A0A210PU32</accession>
<comment type="subcellular location">
    <subcellularLocation>
        <location evidence="1">Membrane</location>
        <topology evidence="1">Multi-pass membrane protein</topology>
    </subcellularLocation>
</comment>
<evidence type="ECO:0000256" key="1">
    <source>
        <dbReference type="ARBA" id="ARBA00004141"/>
    </source>
</evidence>
<organism evidence="8 9">
    <name type="scientific">Mizuhopecten yessoensis</name>
    <name type="common">Japanese scallop</name>
    <name type="synonym">Patinopecten yessoensis</name>
    <dbReference type="NCBI Taxonomy" id="6573"/>
    <lineage>
        <taxon>Eukaryota</taxon>
        <taxon>Metazoa</taxon>
        <taxon>Spiralia</taxon>
        <taxon>Lophotrochozoa</taxon>
        <taxon>Mollusca</taxon>
        <taxon>Bivalvia</taxon>
        <taxon>Autobranchia</taxon>
        <taxon>Pteriomorphia</taxon>
        <taxon>Pectinida</taxon>
        <taxon>Pectinoidea</taxon>
        <taxon>Pectinidae</taxon>
        <taxon>Mizuhopecten</taxon>
    </lineage>
</organism>
<evidence type="ECO:0000256" key="3">
    <source>
        <dbReference type="ARBA" id="ARBA00022692"/>
    </source>
</evidence>
<feature type="region of interest" description="Disordered" evidence="6">
    <location>
        <begin position="1"/>
        <end position="25"/>
    </location>
</feature>
<comment type="caution">
    <text evidence="8">The sequence shown here is derived from an EMBL/GenBank/DDBJ whole genome shotgun (WGS) entry which is preliminary data.</text>
</comment>
<feature type="transmembrane region" description="Helical" evidence="7">
    <location>
        <begin position="457"/>
        <end position="475"/>
    </location>
</feature>
<proteinExistence type="inferred from homology"/>
<evidence type="ECO:0000256" key="6">
    <source>
        <dbReference type="SAM" id="MobiDB-lite"/>
    </source>
</evidence>
<dbReference type="OrthoDB" id="1641903at2759"/>
<protein>
    <submittedName>
        <fullName evidence="8">Solute carrier family 23 member 2</fullName>
    </submittedName>
</protein>
<keyword evidence="4 7" id="KW-1133">Transmembrane helix</keyword>
<feature type="transmembrane region" description="Helical" evidence="7">
    <location>
        <begin position="183"/>
        <end position="202"/>
    </location>
</feature>
<evidence type="ECO:0000256" key="7">
    <source>
        <dbReference type="SAM" id="Phobius"/>
    </source>
</evidence>
<feature type="transmembrane region" description="Helical" evidence="7">
    <location>
        <begin position="525"/>
        <end position="545"/>
    </location>
</feature>
<feature type="transmembrane region" description="Helical" evidence="7">
    <location>
        <begin position="487"/>
        <end position="505"/>
    </location>
</feature>
<dbReference type="AlphaFoldDB" id="A0A210PU32"/>
<dbReference type="GO" id="GO:0022857">
    <property type="term" value="F:transmembrane transporter activity"/>
    <property type="evidence" value="ECO:0007669"/>
    <property type="project" value="InterPro"/>
</dbReference>
<evidence type="ECO:0000256" key="5">
    <source>
        <dbReference type="ARBA" id="ARBA00023136"/>
    </source>
</evidence>
<evidence type="ECO:0000313" key="8">
    <source>
        <dbReference type="EMBL" id="OWF40017.1"/>
    </source>
</evidence>
<dbReference type="Proteomes" id="UP000242188">
    <property type="component" value="Unassembled WGS sequence"/>
</dbReference>
<reference evidence="8 9" key="1">
    <citation type="journal article" date="2017" name="Nat. Ecol. Evol.">
        <title>Scallop genome provides insights into evolution of bilaterian karyotype and development.</title>
        <authorList>
            <person name="Wang S."/>
            <person name="Zhang J."/>
            <person name="Jiao W."/>
            <person name="Li J."/>
            <person name="Xun X."/>
            <person name="Sun Y."/>
            <person name="Guo X."/>
            <person name="Huan P."/>
            <person name="Dong B."/>
            <person name="Zhang L."/>
            <person name="Hu X."/>
            <person name="Sun X."/>
            <person name="Wang J."/>
            <person name="Zhao C."/>
            <person name="Wang Y."/>
            <person name="Wang D."/>
            <person name="Huang X."/>
            <person name="Wang R."/>
            <person name="Lv J."/>
            <person name="Li Y."/>
            <person name="Zhang Z."/>
            <person name="Liu B."/>
            <person name="Lu W."/>
            <person name="Hui Y."/>
            <person name="Liang J."/>
            <person name="Zhou Z."/>
            <person name="Hou R."/>
            <person name="Li X."/>
            <person name="Liu Y."/>
            <person name="Li H."/>
            <person name="Ning X."/>
            <person name="Lin Y."/>
            <person name="Zhao L."/>
            <person name="Xing Q."/>
            <person name="Dou J."/>
            <person name="Li Y."/>
            <person name="Mao J."/>
            <person name="Guo H."/>
            <person name="Dou H."/>
            <person name="Li T."/>
            <person name="Mu C."/>
            <person name="Jiang W."/>
            <person name="Fu Q."/>
            <person name="Fu X."/>
            <person name="Miao Y."/>
            <person name="Liu J."/>
            <person name="Yu Q."/>
            <person name="Li R."/>
            <person name="Liao H."/>
            <person name="Li X."/>
            <person name="Kong Y."/>
            <person name="Jiang Z."/>
            <person name="Chourrout D."/>
            <person name="Li R."/>
            <person name="Bao Z."/>
        </authorList>
    </citation>
    <scope>NUCLEOTIDE SEQUENCE [LARGE SCALE GENOMIC DNA]</scope>
    <source>
        <strain evidence="8 9">PY_sf001</strain>
    </source>
</reference>
<feature type="transmembrane region" description="Helical" evidence="7">
    <location>
        <begin position="208"/>
        <end position="229"/>
    </location>
</feature>
<feature type="transmembrane region" description="Helical" evidence="7">
    <location>
        <begin position="279"/>
        <end position="303"/>
    </location>
</feature>
<keyword evidence="5 7" id="KW-0472">Membrane</keyword>
<dbReference type="STRING" id="6573.A0A210PU32"/>
<feature type="transmembrane region" description="Helical" evidence="7">
    <location>
        <begin position="241"/>
        <end position="259"/>
    </location>
</feature>
<evidence type="ECO:0000256" key="4">
    <source>
        <dbReference type="ARBA" id="ARBA00022989"/>
    </source>
</evidence>